<dbReference type="OrthoDB" id="402396at2"/>
<evidence type="ECO:0000256" key="1">
    <source>
        <dbReference type="SAM" id="MobiDB-lite"/>
    </source>
</evidence>
<protein>
    <submittedName>
        <fullName evidence="2">Uncharacterized protein</fullName>
    </submittedName>
</protein>
<feature type="compositionally biased region" description="Polar residues" evidence="1">
    <location>
        <begin position="34"/>
        <end position="44"/>
    </location>
</feature>
<evidence type="ECO:0000313" key="3">
    <source>
        <dbReference type="Proteomes" id="UP000008637"/>
    </source>
</evidence>
<dbReference type="AlphaFoldDB" id="E8ZIV6"/>
<name>E8ZIV6_MYCHL</name>
<proteinExistence type="predicted"/>
<sequence length="173" mass="18517">MSYGLLKLAALGGVGAAGGGIAASSSVFSGSKGESTTYKTTSSKVAEEGSVPESSVEQRDETPTVTRKCVIFVTDEATGTREGMKITKILERYEDSESFLTKVEDNGNASFKGDVKGACEGRKPDNHPQGKDVTVYVYKKEAGGLWNYTQFLQKQDWSKNPAIKQNSSGVNLD</sequence>
<keyword evidence="3" id="KW-1185">Reference proteome</keyword>
<dbReference type="Proteomes" id="UP000008637">
    <property type="component" value="Chromosome"/>
</dbReference>
<gene>
    <name evidence="2" type="ORF">HF1_10690</name>
</gene>
<dbReference type="KEGG" id="mha:HF1_10690"/>
<feature type="region of interest" description="Disordered" evidence="1">
    <location>
        <begin position="25"/>
        <end position="64"/>
    </location>
</feature>
<dbReference type="HOGENOM" id="CLU_111546_1_0_14"/>
<accession>E8ZIV6</accession>
<dbReference type="EMBL" id="FR773153">
    <property type="protein sequence ID" value="CBY93077.1"/>
    <property type="molecule type" value="Genomic_DNA"/>
</dbReference>
<organism evidence="2 3">
    <name type="scientific">Mycoplasma haemofelis (strain Langford 1)</name>
    <name type="common">Haemobartonella felis</name>
    <dbReference type="NCBI Taxonomy" id="941640"/>
    <lineage>
        <taxon>Bacteria</taxon>
        <taxon>Bacillati</taxon>
        <taxon>Mycoplasmatota</taxon>
        <taxon>Mollicutes</taxon>
        <taxon>Mycoplasmataceae</taxon>
        <taxon>Mycoplasma</taxon>
    </lineage>
</organism>
<evidence type="ECO:0000313" key="2">
    <source>
        <dbReference type="EMBL" id="CBY93077.1"/>
    </source>
</evidence>
<reference evidence="2 3" key="1">
    <citation type="journal article" date="2011" name="J. Bacteriol.">
        <title>Complete genome sequence of Mycoplasma haemofelis, a hemotropic mycoplasma.</title>
        <authorList>
            <person name="Barker E.N."/>
            <person name="Helps C.R."/>
            <person name="Peters I.R."/>
            <person name="Darby A.C."/>
            <person name="Radford A.D."/>
            <person name="Tasker S."/>
        </authorList>
    </citation>
    <scope>NUCLEOTIDE SEQUENCE [LARGE SCALE GENOMIC DNA]</scope>
    <source>
        <strain evidence="2 3">Langford 1</strain>
    </source>
</reference>